<dbReference type="PANTHER" id="PTHR46246">
    <property type="entry name" value="GUANOSINE-3',5'-BIS(DIPHOSPHATE) 3'-PYROPHOSPHOHYDROLASE MESH1"/>
    <property type="match status" value="1"/>
</dbReference>
<dbReference type="Pfam" id="PF13328">
    <property type="entry name" value="HD_4"/>
    <property type="match status" value="1"/>
</dbReference>
<protein>
    <recommendedName>
        <fullName evidence="3">HD/PDEase domain-containing protein</fullName>
    </recommendedName>
</protein>
<dbReference type="Proteomes" id="UP000075515">
    <property type="component" value="Unassembled WGS sequence"/>
</dbReference>
<accession>A0A150SM22</accession>
<proteinExistence type="predicted"/>
<organism evidence="1 2">
    <name type="scientific">Sorangium cellulosum</name>
    <name type="common">Polyangium cellulosum</name>
    <dbReference type="NCBI Taxonomy" id="56"/>
    <lineage>
        <taxon>Bacteria</taxon>
        <taxon>Pseudomonadati</taxon>
        <taxon>Myxococcota</taxon>
        <taxon>Polyangia</taxon>
        <taxon>Polyangiales</taxon>
        <taxon>Polyangiaceae</taxon>
        <taxon>Sorangium</taxon>
    </lineage>
</organism>
<evidence type="ECO:0000313" key="1">
    <source>
        <dbReference type="EMBL" id="KYF79413.1"/>
    </source>
</evidence>
<evidence type="ECO:0008006" key="3">
    <source>
        <dbReference type="Google" id="ProtNLM"/>
    </source>
</evidence>
<gene>
    <name evidence="1" type="ORF">BE18_20470</name>
</gene>
<reference evidence="1 2" key="1">
    <citation type="submission" date="2014-02" db="EMBL/GenBank/DDBJ databases">
        <title>The small core and large imbalanced accessory genome model reveals a collaborative survival strategy of Sorangium cellulosum strains in nature.</title>
        <authorList>
            <person name="Han K."/>
            <person name="Peng R."/>
            <person name="Blom J."/>
            <person name="Li Y.-Z."/>
        </authorList>
    </citation>
    <scope>NUCLEOTIDE SEQUENCE [LARGE SCALE GENOMIC DNA]</scope>
    <source>
        <strain evidence="1 2">So0149</strain>
    </source>
</reference>
<dbReference type="EMBL" id="JEMC01003666">
    <property type="protein sequence ID" value="KYF79413.1"/>
    <property type="molecule type" value="Genomic_DNA"/>
</dbReference>
<dbReference type="AlphaFoldDB" id="A0A150SM22"/>
<dbReference type="PANTHER" id="PTHR46246:SF1">
    <property type="entry name" value="GUANOSINE-3',5'-BIS(DIPHOSPHATE) 3'-PYROPHOSPHOHYDROLASE MESH1"/>
    <property type="match status" value="1"/>
</dbReference>
<dbReference type="Gene3D" id="1.10.3210.10">
    <property type="entry name" value="Hypothetical protein af1432"/>
    <property type="match status" value="1"/>
</dbReference>
<name>A0A150SM22_SORCE</name>
<dbReference type="SUPFAM" id="SSF109604">
    <property type="entry name" value="HD-domain/PDEase-like"/>
    <property type="match status" value="1"/>
</dbReference>
<comment type="caution">
    <text evidence="1">The sequence shown here is derived from an EMBL/GenBank/DDBJ whole genome shotgun (WGS) entry which is preliminary data.</text>
</comment>
<dbReference type="InterPro" id="IPR052194">
    <property type="entry name" value="MESH1"/>
</dbReference>
<dbReference type="GO" id="GO:0008893">
    <property type="term" value="F:guanosine-3',5'-bis(diphosphate) 3'-diphosphatase activity"/>
    <property type="evidence" value="ECO:0007669"/>
    <property type="project" value="TreeGrafter"/>
</dbReference>
<evidence type="ECO:0000313" key="2">
    <source>
        <dbReference type="Proteomes" id="UP000075515"/>
    </source>
</evidence>
<sequence>MPERPAYAYTLPTSAQADQETREAAARRLVEERHAGQRYGQHPYCVHLAQVRAVLAAFGHGGALGVAAWLHDALEDAATTREEIAARFGEDVAALMWAVTGTGRNRKERNRAAYEKIRQHPEAAILKLADRIANAEASREHPDKRAMYRSEQEGFEQALAGLGTRGCGRGCGRRSATDLAFRQEY</sequence>